<dbReference type="AlphaFoldDB" id="A0A8H4NEW3"/>
<dbReference type="GO" id="GO:0051087">
    <property type="term" value="F:protein-folding chaperone binding"/>
    <property type="evidence" value="ECO:0007669"/>
    <property type="project" value="TreeGrafter"/>
</dbReference>
<dbReference type="SUPFAM" id="SSF49493">
    <property type="entry name" value="HSP40/DnaJ peptide-binding domain"/>
    <property type="match status" value="2"/>
</dbReference>
<organism evidence="5 6">
    <name type="scientific">Botryosphaeria dothidea</name>
    <dbReference type="NCBI Taxonomy" id="55169"/>
    <lineage>
        <taxon>Eukaryota</taxon>
        <taxon>Fungi</taxon>
        <taxon>Dikarya</taxon>
        <taxon>Ascomycota</taxon>
        <taxon>Pezizomycotina</taxon>
        <taxon>Dothideomycetes</taxon>
        <taxon>Dothideomycetes incertae sedis</taxon>
        <taxon>Botryosphaeriales</taxon>
        <taxon>Botryosphaeriaceae</taxon>
        <taxon>Botryosphaeria</taxon>
    </lineage>
</organism>
<evidence type="ECO:0000256" key="3">
    <source>
        <dbReference type="SAM" id="MobiDB-lite"/>
    </source>
</evidence>
<keyword evidence="1" id="KW-0143">Chaperone</keyword>
<dbReference type="InterPro" id="IPR051339">
    <property type="entry name" value="DnaJ_subfamily_B"/>
</dbReference>
<accession>A0A8H4NEW3</accession>
<protein>
    <recommendedName>
        <fullName evidence="4">Chaperone DnaJ C-terminal domain-containing protein</fullName>
    </recommendedName>
</protein>
<name>A0A8H4NEW3_9PEZI</name>
<dbReference type="GO" id="GO:0006413">
    <property type="term" value="P:translational initiation"/>
    <property type="evidence" value="ECO:0007669"/>
    <property type="project" value="TreeGrafter"/>
</dbReference>
<dbReference type="InterPro" id="IPR002939">
    <property type="entry name" value="DnaJ_C"/>
</dbReference>
<dbReference type="GO" id="GO:0005829">
    <property type="term" value="C:cytosol"/>
    <property type="evidence" value="ECO:0007669"/>
    <property type="project" value="TreeGrafter"/>
</dbReference>
<sequence>MAAFSDSEVIDQVKHVGDLAFEHSTACDLAGSGFQELSKHIRGLHWELLVLEKELVDPKSFLKRCDRHTEVELRELAEECEDDLQEIGGFLDGLPPQRRISATPKDQDLQGFCKKICDRSSSFKDFRDQATFVGLGKMKEQLFLLVEDIVSGRRHPYILKKIVDWDALADELDQLVYADATALELDDEDAASSEDEVVELPDSPAAGSKSPSPERPHTEEQKPSKKVRYRQPTVVDWVEGDDDELLSPATLLTPPRSFNTTVGSHTPDATSELSRSSEGNSRDAEEDPMNDPNRKPRRVDTEMRIMQEEKLTIKEEIRRLKEAAEKLEEQNSLQEFHNFCIGISKANEASLLAEPWHIPPQNFDKIAYFVMPSGAIHRSQDLKSNIKIPTTPALQSAIRRGSSYASHASGGGSGGSTGGSAGVGSPFRRDSAIFNQPHKEGSFDFFNGFLPRKPDSGDAGQGIPDGRNDRWARIAESPREMSPVSNERTPTPSQPPPPSSQKKSPPLTPRPSDVIQKLPVTLEEAFHGTNRTVRIERQVFDKWTGTWRMEPKEIHIPIRKGIKAGSKLKCRGAGNQDADGVAQDIWFVIEDKRHFLFDRVGSDLHTTLDLTYREAVSGWRKEIWTIDGKKKKISGPKNTPANWERVLPGHGMPRSRNPFERGDLIVNVKIQALKHSGPV</sequence>
<evidence type="ECO:0000256" key="2">
    <source>
        <dbReference type="SAM" id="Coils"/>
    </source>
</evidence>
<comment type="caution">
    <text evidence="5">The sequence shown here is derived from an EMBL/GenBank/DDBJ whole genome shotgun (WGS) entry which is preliminary data.</text>
</comment>
<feature type="compositionally biased region" description="Acidic residues" evidence="3">
    <location>
        <begin position="188"/>
        <end position="199"/>
    </location>
</feature>
<dbReference type="GO" id="GO:0006457">
    <property type="term" value="P:protein folding"/>
    <property type="evidence" value="ECO:0007669"/>
    <property type="project" value="InterPro"/>
</dbReference>
<feature type="region of interest" description="Disordered" evidence="3">
    <location>
        <begin position="444"/>
        <end position="513"/>
    </location>
</feature>
<proteinExistence type="predicted"/>
<evidence type="ECO:0000259" key="4">
    <source>
        <dbReference type="Pfam" id="PF01556"/>
    </source>
</evidence>
<dbReference type="EMBL" id="WWBZ02000002">
    <property type="protein sequence ID" value="KAF4312537.1"/>
    <property type="molecule type" value="Genomic_DNA"/>
</dbReference>
<reference evidence="5" key="1">
    <citation type="submission" date="2020-04" db="EMBL/GenBank/DDBJ databases">
        <title>Genome Assembly and Annotation of Botryosphaeria dothidea sdau 11-99, a Latent Pathogen of Apple Fruit Ring Rot in China.</title>
        <authorList>
            <person name="Yu C."/>
            <person name="Diao Y."/>
            <person name="Lu Q."/>
            <person name="Zhao J."/>
            <person name="Cui S."/>
            <person name="Peng C."/>
            <person name="He B."/>
            <person name="Liu H."/>
        </authorList>
    </citation>
    <scope>NUCLEOTIDE SEQUENCE [LARGE SCALE GENOMIC DNA]</scope>
    <source>
        <strain evidence="5">Sdau11-99</strain>
    </source>
</reference>
<feature type="domain" description="Chaperone DnaJ C-terminal" evidence="4">
    <location>
        <begin position="517"/>
        <end position="671"/>
    </location>
</feature>
<evidence type="ECO:0000313" key="6">
    <source>
        <dbReference type="Proteomes" id="UP000572817"/>
    </source>
</evidence>
<feature type="region of interest" description="Disordered" evidence="3">
    <location>
        <begin position="188"/>
        <end position="228"/>
    </location>
</feature>
<dbReference type="InterPro" id="IPR008971">
    <property type="entry name" value="HSP40/DnaJ_pept-bd"/>
</dbReference>
<dbReference type="PANTHER" id="PTHR24078">
    <property type="entry name" value="DNAJ HOMOLOG SUBFAMILY C MEMBER"/>
    <property type="match status" value="1"/>
</dbReference>
<dbReference type="GO" id="GO:0051082">
    <property type="term" value="F:unfolded protein binding"/>
    <property type="evidence" value="ECO:0007669"/>
    <property type="project" value="InterPro"/>
</dbReference>
<feature type="compositionally biased region" description="Basic and acidic residues" evidence="3">
    <location>
        <begin position="466"/>
        <end position="479"/>
    </location>
</feature>
<dbReference type="CDD" id="cd10747">
    <property type="entry name" value="DnaJ_C"/>
    <property type="match status" value="1"/>
</dbReference>
<evidence type="ECO:0000313" key="5">
    <source>
        <dbReference type="EMBL" id="KAF4312537.1"/>
    </source>
</evidence>
<dbReference type="Proteomes" id="UP000572817">
    <property type="component" value="Unassembled WGS sequence"/>
</dbReference>
<dbReference type="PANTHER" id="PTHR24078:SF553">
    <property type="entry name" value="DNAJ HOMOLOG SUBFAMILY B MEMBER 5"/>
    <property type="match status" value="1"/>
</dbReference>
<evidence type="ECO:0000256" key="1">
    <source>
        <dbReference type="ARBA" id="ARBA00023186"/>
    </source>
</evidence>
<dbReference type="OrthoDB" id="550424at2759"/>
<feature type="region of interest" description="Disordered" evidence="3">
    <location>
        <begin position="246"/>
        <end position="298"/>
    </location>
</feature>
<gene>
    <name evidence="5" type="ORF">GTA08_BOTSDO11823</name>
</gene>
<dbReference type="Pfam" id="PF01556">
    <property type="entry name" value="DnaJ_C"/>
    <property type="match status" value="1"/>
</dbReference>
<keyword evidence="6" id="KW-1185">Reference proteome</keyword>
<dbReference type="Gene3D" id="2.60.260.20">
    <property type="entry name" value="Urease metallochaperone UreE, N-terminal domain"/>
    <property type="match status" value="2"/>
</dbReference>
<keyword evidence="2" id="KW-0175">Coiled coil</keyword>
<feature type="compositionally biased region" description="Polar residues" evidence="3">
    <location>
        <begin position="256"/>
        <end position="279"/>
    </location>
</feature>
<feature type="region of interest" description="Disordered" evidence="3">
    <location>
        <begin position="397"/>
        <end position="431"/>
    </location>
</feature>
<feature type="compositionally biased region" description="Gly residues" evidence="3">
    <location>
        <begin position="409"/>
        <end position="422"/>
    </location>
</feature>
<feature type="compositionally biased region" description="Basic and acidic residues" evidence="3">
    <location>
        <begin position="212"/>
        <end position="223"/>
    </location>
</feature>
<feature type="coiled-coil region" evidence="2">
    <location>
        <begin position="303"/>
        <end position="337"/>
    </location>
</feature>